<keyword evidence="2" id="KW-0456">Lyase</keyword>
<evidence type="ECO:0000313" key="7">
    <source>
        <dbReference type="EMBL" id="RHC04233.1"/>
    </source>
</evidence>
<dbReference type="Proteomes" id="UP000261055">
    <property type="component" value="Unassembled WGS sequence"/>
</dbReference>
<dbReference type="InterPro" id="IPR029017">
    <property type="entry name" value="Enolase-like_N"/>
</dbReference>
<dbReference type="Pfam" id="PF02746">
    <property type="entry name" value="MR_MLE_N"/>
    <property type="match status" value="1"/>
</dbReference>
<evidence type="ECO:0000259" key="3">
    <source>
        <dbReference type="SMART" id="SM00922"/>
    </source>
</evidence>
<keyword evidence="9" id="KW-1185">Reference proteome</keyword>
<dbReference type="PANTHER" id="PTHR48080:SF2">
    <property type="entry name" value="D-GALACTONATE DEHYDRATASE"/>
    <property type="match status" value="1"/>
</dbReference>
<gene>
    <name evidence="7" type="ORF">DW860_12905</name>
    <name evidence="6" type="ORF">DWY33_15255</name>
    <name evidence="5" type="ORF">DXB12_12060</name>
    <name evidence="4" type="ORF">DXD84_09660</name>
</gene>
<dbReference type="GO" id="GO:0046872">
    <property type="term" value="F:metal ion binding"/>
    <property type="evidence" value="ECO:0007669"/>
    <property type="project" value="UniProtKB-KW"/>
</dbReference>
<dbReference type="Proteomes" id="UP000284742">
    <property type="component" value="Unassembled WGS sequence"/>
</dbReference>
<dbReference type="Proteomes" id="UP000283652">
    <property type="component" value="Unassembled WGS sequence"/>
</dbReference>
<evidence type="ECO:0000313" key="5">
    <source>
        <dbReference type="EMBL" id="RGO48755.1"/>
    </source>
</evidence>
<dbReference type="InterPro" id="IPR013341">
    <property type="entry name" value="Mandelate_racemase_N_dom"/>
</dbReference>
<dbReference type="EMBL" id="QRUK01000047">
    <property type="protein sequence ID" value="RGR53970.1"/>
    <property type="molecule type" value="Genomic_DNA"/>
</dbReference>
<dbReference type="GO" id="GO:0016829">
    <property type="term" value="F:lyase activity"/>
    <property type="evidence" value="ECO:0007669"/>
    <property type="project" value="UniProtKB-KW"/>
</dbReference>
<evidence type="ECO:0000313" key="9">
    <source>
        <dbReference type="Proteomes" id="UP000261055"/>
    </source>
</evidence>
<name>A0A3E4F460_9FIRM</name>
<reference evidence="8 9" key="1">
    <citation type="submission" date="2018-08" db="EMBL/GenBank/DDBJ databases">
        <title>A genome reference for cultivated species of the human gut microbiota.</title>
        <authorList>
            <person name="Zou Y."/>
            <person name="Xue W."/>
            <person name="Luo G."/>
        </authorList>
    </citation>
    <scope>NUCLEOTIDE SEQUENCE [LARGE SCALE GENOMIC DNA]</scope>
    <source>
        <strain evidence="6 10">AF25-11</strain>
        <strain evidence="7 11">AM37-5</strain>
        <strain evidence="5 9">OM02-12</strain>
        <strain evidence="4 8">TM09-19AC</strain>
    </source>
</reference>
<evidence type="ECO:0000313" key="4">
    <source>
        <dbReference type="EMBL" id="RGI83655.1"/>
    </source>
</evidence>
<evidence type="ECO:0000256" key="2">
    <source>
        <dbReference type="ARBA" id="ARBA00023239"/>
    </source>
</evidence>
<accession>A0A3E4F460</accession>
<dbReference type="EMBL" id="QSVQ01000015">
    <property type="protein sequence ID" value="RGO48755.1"/>
    <property type="molecule type" value="Genomic_DNA"/>
</dbReference>
<organism evidence="4 8">
    <name type="scientific">Dorea formicigenerans</name>
    <dbReference type="NCBI Taxonomy" id="39486"/>
    <lineage>
        <taxon>Bacteria</taxon>
        <taxon>Bacillati</taxon>
        <taxon>Bacillota</taxon>
        <taxon>Clostridia</taxon>
        <taxon>Lachnospirales</taxon>
        <taxon>Lachnospiraceae</taxon>
        <taxon>Dorea</taxon>
    </lineage>
</organism>
<dbReference type="InterPro" id="IPR034593">
    <property type="entry name" value="DgoD-like"/>
</dbReference>
<dbReference type="InterPro" id="IPR029065">
    <property type="entry name" value="Enolase_C-like"/>
</dbReference>
<dbReference type="CDD" id="cd03316">
    <property type="entry name" value="MR_like"/>
    <property type="match status" value="1"/>
</dbReference>
<dbReference type="Proteomes" id="UP000260664">
    <property type="component" value="Unassembled WGS sequence"/>
</dbReference>
<keyword evidence="1" id="KW-0479">Metal-binding</keyword>
<comment type="caution">
    <text evidence="4">The sequence shown here is derived from an EMBL/GenBank/DDBJ whole genome shotgun (WGS) entry which is preliminary data.</text>
</comment>
<dbReference type="AlphaFoldDB" id="A0A3E4F460"/>
<dbReference type="SMART" id="SM00922">
    <property type="entry name" value="MR_MLE"/>
    <property type="match status" value="1"/>
</dbReference>
<evidence type="ECO:0000313" key="11">
    <source>
        <dbReference type="Proteomes" id="UP000284742"/>
    </source>
</evidence>
<feature type="domain" description="Mandelate racemase/muconate lactonizing enzyme C-terminal" evidence="3">
    <location>
        <begin position="147"/>
        <end position="262"/>
    </location>
</feature>
<evidence type="ECO:0000256" key="1">
    <source>
        <dbReference type="ARBA" id="ARBA00022723"/>
    </source>
</evidence>
<dbReference type="EMBL" id="QSHK01000011">
    <property type="protein sequence ID" value="RHC04233.1"/>
    <property type="molecule type" value="Genomic_DNA"/>
</dbReference>
<dbReference type="SUPFAM" id="SSF54826">
    <property type="entry name" value="Enolase N-terminal domain-like"/>
    <property type="match status" value="1"/>
</dbReference>
<sequence length="393" mass="44053">MKITKVDAIQIEDKPADQPGWRPIVCRVYTDTGLYGDGEAAIAYGVGSTAAYGMIQDLAKLIIGMNPLDTEVIWEKLYKSTFWAQNGGPIVFAGISALDIALWDIKGKYFNVPVYQLLGGKMRDKLRCYASQLQFGWGERKTPAYQIEDYVANAKKAVSEGYDAIKIDFFTFDPKGYRYSSEETTRVLDPYHVHVVIDRLAAVREAVGPDVDIIMENHSYIDAQVAVQLGEQAKKYNILFFEEPTTPNPKMNKFVCDKLNIPIAQGERIYSRWGYAPYFEDGSIQLIQPDIGNCGGLTEAKKICDLAHIYDVGVQAHVCASPLSTAVALQLEAAIPNFTIHEHHVYNRYDYNKKLCKYDYQPVDGYITVPDLPGIGNELTDYCFTNGKVTTIE</sequence>
<dbReference type="SFLD" id="SFLDG00179">
    <property type="entry name" value="mandelate_racemase"/>
    <property type="match status" value="1"/>
</dbReference>
<protein>
    <submittedName>
        <fullName evidence="4">Mandelate racemase/muconate lactonizing enzyme family protein</fullName>
    </submittedName>
</protein>
<evidence type="ECO:0000313" key="8">
    <source>
        <dbReference type="Proteomes" id="UP000260664"/>
    </source>
</evidence>
<dbReference type="PANTHER" id="PTHR48080">
    <property type="entry name" value="D-GALACTONATE DEHYDRATASE-RELATED"/>
    <property type="match status" value="1"/>
</dbReference>
<dbReference type="Gene3D" id="3.20.20.120">
    <property type="entry name" value="Enolase-like C-terminal domain"/>
    <property type="match status" value="1"/>
</dbReference>
<proteinExistence type="predicted"/>
<dbReference type="InterPro" id="IPR013342">
    <property type="entry name" value="Mandelate_racemase_C"/>
</dbReference>
<dbReference type="Gene3D" id="3.30.390.10">
    <property type="entry name" value="Enolase-like, N-terminal domain"/>
    <property type="match status" value="1"/>
</dbReference>
<dbReference type="EMBL" id="QSOI01000011">
    <property type="protein sequence ID" value="RGI83655.1"/>
    <property type="molecule type" value="Genomic_DNA"/>
</dbReference>
<evidence type="ECO:0000313" key="6">
    <source>
        <dbReference type="EMBL" id="RGR53970.1"/>
    </source>
</evidence>
<dbReference type="RefSeq" id="WP_105309424.1">
    <property type="nucleotide sequence ID" value="NZ_QRUK01000047.1"/>
</dbReference>
<dbReference type="Pfam" id="PF13378">
    <property type="entry name" value="MR_MLE_C"/>
    <property type="match status" value="1"/>
</dbReference>
<dbReference type="SFLD" id="SFLDS00001">
    <property type="entry name" value="Enolase"/>
    <property type="match status" value="1"/>
</dbReference>
<dbReference type="InterPro" id="IPR036849">
    <property type="entry name" value="Enolase-like_C_sf"/>
</dbReference>
<dbReference type="SUPFAM" id="SSF51604">
    <property type="entry name" value="Enolase C-terminal domain-like"/>
    <property type="match status" value="1"/>
</dbReference>
<evidence type="ECO:0000313" key="10">
    <source>
        <dbReference type="Proteomes" id="UP000283652"/>
    </source>
</evidence>